<evidence type="ECO:0000256" key="1">
    <source>
        <dbReference type="SAM" id="MobiDB-lite"/>
    </source>
</evidence>
<evidence type="ECO:0000313" key="2">
    <source>
        <dbReference type="EMBL" id="CAI8596889.1"/>
    </source>
</evidence>
<proteinExistence type="predicted"/>
<feature type="region of interest" description="Disordered" evidence="1">
    <location>
        <begin position="133"/>
        <end position="153"/>
    </location>
</feature>
<name>A0AAV0ZJ65_VICFA</name>
<accession>A0AAV0ZJ65</accession>
<gene>
    <name evidence="2" type="ORF">VFH_II056160</name>
</gene>
<protein>
    <submittedName>
        <fullName evidence="2">Uncharacterized protein</fullName>
    </submittedName>
</protein>
<feature type="compositionally biased region" description="Polar residues" evidence="1">
    <location>
        <begin position="140"/>
        <end position="153"/>
    </location>
</feature>
<dbReference type="AlphaFoldDB" id="A0AAV0ZJ65"/>
<reference evidence="2 3" key="1">
    <citation type="submission" date="2023-01" db="EMBL/GenBank/DDBJ databases">
        <authorList>
            <person name="Kreplak J."/>
        </authorList>
    </citation>
    <scope>NUCLEOTIDE SEQUENCE [LARGE SCALE GENOMIC DNA]</scope>
</reference>
<sequence>MNQVKNGLRVVNNFSRIRRCFPKSKILKDTPQEKNNIGRRPKERKYFLCCWPFKKENKKNKGIEALIREETLDSLMLEKKSPQTKELNSPMPKIPPCIGIVHDEPWSASIEKILEINLIDKVLESTRYPLHEVRQEHTHSSPAPRSSTPFLRS</sequence>
<dbReference type="Proteomes" id="UP001157006">
    <property type="component" value="Chromosome 2"/>
</dbReference>
<organism evidence="2 3">
    <name type="scientific">Vicia faba</name>
    <name type="common">Broad bean</name>
    <name type="synonym">Faba vulgaris</name>
    <dbReference type="NCBI Taxonomy" id="3906"/>
    <lineage>
        <taxon>Eukaryota</taxon>
        <taxon>Viridiplantae</taxon>
        <taxon>Streptophyta</taxon>
        <taxon>Embryophyta</taxon>
        <taxon>Tracheophyta</taxon>
        <taxon>Spermatophyta</taxon>
        <taxon>Magnoliopsida</taxon>
        <taxon>eudicotyledons</taxon>
        <taxon>Gunneridae</taxon>
        <taxon>Pentapetalae</taxon>
        <taxon>rosids</taxon>
        <taxon>fabids</taxon>
        <taxon>Fabales</taxon>
        <taxon>Fabaceae</taxon>
        <taxon>Papilionoideae</taxon>
        <taxon>50 kb inversion clade</taxon>
        <taxon>NPAAA clade</taxon>
        <taxon>Hologalegina</taxon>
        <taxon>IRL clade</taxon>
        <taxon>Fabeae</taxon>
        <taxon>Vicia</taxon>
    </lineage>
</organism>
<keyword evidence="3" id="KW-1185">Reference proteome</keyword>
<dbReference type="EMBL" id="OX451737">
    <property type="protein sequence ID" value="CAI8596889.1"/>
    <property type="molecule type" value="Genomic_DNA"/>
</dbReference>
<evidence type="ECO:0000313" key="3">
    <source>
        <dbReference type="Proteomes" id="UP001157006"/>
    </source>
</evidence>